<dbReference type="PRINTS" id="PR01185">
    <property type="entry name" value="INTEGRINA"/>
</dbReference>
<evidence type="ECO:0000256" key="2">
    <source>
        <dbReference type="ARBA" id="ARBA00022737"/>
    </source>
</evidence>
<keyword evidence="5" id="KW-1133">Transmembrane helix</keyword>
<dbReference type="Pfam" id="PF01839">
    <property type="entry name" value="FG-GAP"/>
    <property type="match status" value="4"/>
</dbReference>
<dbReference type="SMART" id="SM00191">
    <property type="entry name" value="Int_alpha"/>
    <property type="match status" value="7"/>
</dbReference>
<evidence type="ECO:0000313" key="6">
    <source>
        <dbReference type="EMBL" id="TGL58455.1"/>
    </source>
</evidence>
<organism evidence="6 7">
    <name type="scientific">Leptospira sarikeiensis</name>
    <dbReference type="NCBI Taxonomy" id="2484943"/>
    <lineage>
        <taxon>Bacteria</taxon>
        <taxon>Pseudomonadati</taxon>
        <taxon>Spirochaetota</taxon>
        <taxon>Spirochaetia</taxon>
        <taxon>Leptospirales</taxon>
        <taxon>Leptospiraceae</taxon>
        <taxon>Leptospira</taxon>
    </lineage>
</organism>
<keyword evidence="2" id="KW-0677">Repeat</keyword>
<proteinExistence type="predicted"/>
<dbReference type="GO" id="GO:0007155">
    <property type="term" value="P:cell adhesion"/>
    <property type="evidence" value="ECO:0007669"/>
    <property type="project" value="InterPro"/>
</dbReference>
<dbReference type="EMBL" id="RQGF01000042">
    <property type="protein sequence ID" value="TGL58455.1"/>
    <property type="molecule type" value="Genomic_DNA"/>
</dbReference>
<keyword evidence="1" id="KW-0732">Signal</keyword>
<dbReference type="GO" id="GO:0008305">
    <property type="term" value="C:integrin complex"/>
    <property type="evidence" value="ECO:0007669"/>
    <property type="project" value="InterPro"/>
</dbReference>
<protein>
    <submittedName>
        <fullName evidence="6">VCBS repeat-containing protein</fullName>
    </submittedName>
</protein>
<dbReference type="InterPro" id="IPR028994">
    <property type="entry name" value="Integrin_alpha_N"/>
</dbReference>
<evidence type="ECO:0000256" key="1">
    <source>
        <dbReference type="ARBA" id="ARBA00022729"/>
    </source>
</evidence>
<keyword evidence="7" id="KW-1185">Reference proteome</keyword>
<dbReference type="Proteomes" id="UP000297762">
    <property type="component" value="Unassembled WGS sequence"/>
</dbReference>
<dbReference type="Gene3D" id="2.130.10.130">
    <property type="entry name" value="Integrin alpha, N-terminal"/>
    <property type="match status" value="3"/>
</dbReference>
<evidence type="ECO:0000256" key="4">
    <source>
        <dbReference type="ARBA" id="ARBA00023180"/>
    </source>
</evidence>
<accession>A0A4R9K2T0</accession>
<sequence>MRKIPSKTFGPLTLCKRFTKRFFTLDFSKFRIIPYGIIFIFPIFIQACRIQGMNLAFEAILEAQIACLMVGNTCVDAATIPIGDVTPPSIAITSLPTNGLPNIETGFIFGAAGDDTALASVEVSLDGGAYTTATGTTSWSFALPNGSSTWRLGSHHTINIRCLDTSGNISNIISLNVRKGRNKDINGDGYGDLVVLAPGDSSGAGMAYVYFGGPSGITAVDTTGANQAIQGQQRMGYAAAVGDVNGDGYGDIAIGASDYSSLQGVVYVFHGSAGGFSTSNATSADRVLNYTGSNEFGYVVALGDVNGDGYDDLATGAYRVSGFSGLAFIYYSTGSGGISGTAGTTISGPGGSNFACGMALGDVNGDGFSDFIVGGNAYSGSAGAIWVFHSSGTAGVTNSSYTTANSIVVGESMSNFGIRVFTADVNGDEYFDVAVGAPQYSSFLGRTYVFNSTGTTSGITVNSATLATTIVSSSVSSSLGLGLSMGDVDNDGFDDLVSGAPSYSSGQGRVFLNRSNGTQVSSTPLAIIVGESGGDSFGNGVTVVDINGDSRGDLVAGAVGYPAGTAEGRAYYFHSGGSGVFSATNAGSADRIIDGLTSSEFGSMLVLAEDPEKSYLKFFGSKDIFLLEPYRLKI</sequence>
<reference evidence="6" key="1">
    <citation type="journal article" date="2019" name="PLoS Negl. Trop. Dis.">
        <title>Revisiting the worldwide diversity of Leptospira species in the environment.</title>
        <authorList>
            <person name="Vincent A.T."/>
            <person name="Schiettekatte O."/>
            <person name="Bourhy P."/>
            <person name="Veyrier F.J."/>
            <person name="Picardeau M."/>
        </authorList>
    </citation>
    <scope>NUCLEOTIDE SEQUENCE [LARGE SCALE GENOMIC DNA]</scope>
    <source>
        <strain evidence="6">201702455</strain>
    </source>
</reference>
<dbReference type="InterPro" id="IPR013519">
    <property type="entry name" value="Int_alpha_beta-p"/>
</dbReference>
<dbReference type="PANTHER" id="PTHR23221">
    <property type="entry name" value="GLYCOSYLPHOSPHATIDYLINOSITOL PHOSPHOLIPASE D"/>
    <property type="match status" value="1"/>
</dbReference>
<dbReference type="PANTHER" id="PTHR23221:SF7">
    <property type="entry name" value="PHOSPHATIDYLINOSITOL-GLYCAN-SPECIFIC PHOSPHOLIPASE D"/>
    <property type="match status" value="1"/>
</dbReference>
<dbReference type="PROSITE" id="PS51470">
    <property type="entry name" value="FG_GAP"/>
    <property type="match status" value="5"/>
</dbReference>
<keyword evidence="3" id="KW-0378">Hydrolase</keyword>
<keyword evidence="5" id="KW-0812">Transmembrane</keyword>
<evidence type="ECO:0000313" key="7">
    <source>
        <dbReference type="Proteomes" id="UP000297762"/>
    </source>
</evidence>
<dbReference type="AlphaFoldDB" id="A0A4R9K2T0"/>
<dbReference type="Pfam" id="PF13517">
    <property type="entry name" value="FG-GAP_3"/>
    <property type="match status" value="1"/>
</dbReference>
<comment type="caution">
    <text evidence="6">The sequence shown here is derived from an EMBL/GenBank/DDBJ whole genome shotgun (WGS) entry which is preliminary data.</text>
</comment>
<dbReference type="InterPro" id="IPR013517">
    <property type="entry name" value="FG-GAP"/>
</dbReference>
<feature type="transmembrane region" description="Helical" evidence="5">
    <location>
        <begin position="30"/>
        <end position="47"/>
    </location>
</feature>
<evidence type="ECO:0000256" key="3">
    <source>
        <dbReference type="ARBA" id="ARBA00022801"/>
    </source>
</evidence>
<evidence type="ECO:0000256" key="5">
    <source>
        <dbReference type="SAM" id="Phobius"/>
    </source>
</evidence>
<keyword evidence="5" id="KW-0472">Membrane</keyword>
<gene>
    <name evidence="6" type="ORF">EHQ64_19400</name>
</gene>
<dbReference type="InterPro" id="IPR000413">
    <property type="entry name" value="Integrin_alpha"/>
</dbReference>
<dbReference type="SUPFAM" id="SSF69318">
    <property type="entry name" value="Integrin alpha N-terminal domain"/>
    <property type="match status" value="2"/>
</dbReference>
<dbReference type="GO" id="GO:0016787">
    <property type="term" value="F:hydrolase activity"/>
    <property type="evidence" value="ECO:0007669"/>
    <property type="project" value="UniProtKB-KW"/>
</dbReference>
<name>A0A4R9K2T0_9LEPT</name>
<keyword evidence="4" id="KW-0325">Glycoprotein</keyword>
<dbReference type="OrthoDB" id="344301at2"/>